<evidence type="ECO:0000256" key="1">
    <source>
        <dbReference type="ARBA" id="ARBA00001933"/>
    </source>
</evidence>
<dbReference type="PROSITE" id="PS00770">
    <property type="entry name" value="AA_TRANSFER_CLASS_4"/>
    <property type="match status" value="1"/>
</dbReference>
<reference evidence="6 7" key="1">
    <citation type="submission" date="2022-10" db="EMBL/GenBank/DDBJ databases">
        <title>Alteromonas sp. chi3 Genome sequencing.</title>
        <authorList>
            <person name="Park S."/>
        </authorList>
    </citation>
    <scope>NUCLEOTIDE SEQUENCE [LARGE SCALE GENOMIC DNA]</scope>
    <source>
        <strain evidence="7">chi3</strain>
    </source>
</reference>
<dbReference type="InterPro" id="IPR018300">
    <property type="entry name" value="Aminotrans_IV_CS"/>
</dbReference>
<dbReference type="PANTHER" id="PTHR42743:SF10">
    <property type="entry name" value="D-ALANINE AMINOTRANSFERASE"/>
    <property type="match status" value="1"/>
</dbReference>
<dbReference type="InterPro" id="IPR043132">
    <property type="entry name" value="BCAT-like_C"/>
</dbReference>
<comment type="cofactor">
    <cofactor evidence="1 5">
        <name>pyridoxal 5'-phosphate</name>
        <dbReference type="ChEBI" id="CHEBI:597326"/>
    </cofactor>
</comment>
<proteinExistence type="inferred from homology"/>
<dbReference type="EMBL" id="JAQQXP010000001">
    <property type="protein sequence ID" value="MDC8831225.1"/>
    <property type="molecule type" value="Genomic_DNA"/>
</dbReference>
<sequence length="287" mass="31590">MTIAYLNGEFIPLEQARISPLDRGFLFGDGIYEVIPSYGGRMVGFTQHMARLANGLAAIEIGCDLDSMQWQIITQRLISDNRALLGDNIGVYLHVSRGADTRRYHAYPQGVSPTIFGFAFALAAPAQPDRLIHPGASVSLTQDLRWQRCHIKSTALLGNVMHFQQGAQEGNAETILFNQQGEITEASSSNVFIIKQGKAFTPPLDNQLLPGITRQLVLKCLSLANIEVAEEAITVDELMAADEVWITSSGKEILPITRVNGQIIGDGNVGEIWEQVFTVYSQQKFEL</sequence>
<dbReference type="InterPro" id="IPR036038">
    <property type="entry name" value="Aminotransferase-like"/>
</dbReference>
<keyword evidence="7" id="KW-1185">Reference proteome</keyword>
<evidence type="ECO:0000313" key="7">
    <source>
        <dbReference type="Proteomes" id="UP001218788"/>
    </source>
</evidence>
<dbReference type="SUPFAM" id="SSF56752">
    <property type="entry name" value="D-aminoacid aminotransferase-like PLP-dependent enzymes"/>
    <property type="match status" value="1"/>
</dbReference>
<dbReference type="PANTHER" id="PTHR42743">
    <property type="entry name" value="AMINO-ACID AMINOTRANSFERASE"/>
    <property type="match status" value="1"/>
</dbReference>
<keyword evidence="6" id="KW-0808">Transferase</keyword>
<protein>
    <submittedName>
        <fullName evidence="6">Aminotransferase class IV</fullName>
    </submittedName>
</protein>
<dbReference type="Gene3D" id="3.20.10.10">
    <property type="entry name" value="D-amino Acid Aminotransferase, subunit A, domain 2"/>
    <property type="match status" value="1"/>
</dbReference>
<dbReference type="GO" id="GO:0008483">
    <property type="term" value="F:transaminase activity"/>
    <property type="evidence" value="ECO:0007669"/>
    <property type="project" value="UniProtKB-KW"/>
</dbReference>
<dbReference type="RefSeq" id="WP_273640399.1">
    <property type="nucleotide sequence ID" value="NZ_JAQQXP010000001.1"/>
</dbReference>
<accession>A0ABT5L2F5</accession>
<dbReference type="InterPro" id="IPR001544">
    <property type="entry name" value="Aminotrans_IV"/>
</dbReference>
<dbReference type="Proteomes" id="UP001218788">
    <property type="component" value="Unassembled WGS sequence"/>
</dbReference>
<gene>
    <name evidence="6" type="ORF">OIK42_10675</name>
</gene>
<keyword evidence="6" id="KW-0032">Aminotransferase</keyword>
<evidence type="ECO:0000256" key="5">
    <source>
        <dbReference type="RuleBase" id="RU004516"/>
    </source>
</evidence>
<name>A0ABT5L2F5_9ALTE</name>
<evidence type="ECO:0000313" key="6">
    <source>
        <dbReference type="EMBL" id="MDC8831225.1"/>
    </source>
</evidence>
<evidence type="ECO:0000256" key="4">
    <source>
        <dbReference type="RuleBase" id="RU004106"/>
    </source>
</evidence>
<evidence type="ECO:0000256" key="3">
    <source>
        <dbReference type="ARBA" id="ARBA00022898"/>
    </source>
</evidence>
<organism evidence="6 7">
    <name type="scientific">Alteromonas gilva</name>
    <dbReference type="NCBI Taxonomy" id="2987522"/>
    <lineage>
        <taxon>Bacteria</taxon>
        <taxon>Pseudomonadati</taxon>
        <taxon>Pseudomonadota</taxon>
        <taxon>Gammaproteobacteria</taxon>
        <taxon>Alteromonadales</taxon>
        <taxon>Alteromonadaceae</taxon>
        <taxon>Alteromonas/Salinimonas group</taxon>
        <taxon>Alteromonas</taxon>
    </lineage>
</organism>
<keyword evidence="3 5" id="KW-0663">Pyridoxal phosphate</keyword>
<dbReference type="Gene3D" id="3.30.470.10">
    <property type="match status" value="1"/>
</dbReference>
<comment type="caution">
    <text evidence="6">The sequence shown here is derived from an EMBL/GenBank/DDBJ whole genome shotgun (WGS) entry which is preliminary data.</text>
</comment>
<comment type="similarity">
    <text evidence="2 4">Belongs to the class-IV pyridoxal-phosphate-dependent aminotransferase family.</text>
</comment>
<evidence type="ECO:0000256" key="2">
    <source>
        <dbReference type="ARBA" id="ARBA00009320"/>
    </source>
</evidence>
<dbReference type="Pfam" id="PF01063">
    <property type="entry name" value="Aminotran_4"/>
    <property type="match status" value="1"/>
</dbReference>
<dbReference type="InterPro" id="IPR050571">
    <property type="entry name" value="Class-IV_PLP-Dep_Aminotrnsfr"/>
</dbReference>
<dbReference type="InterPro" id="IPR043131">
    <property type="entry name" value="BCAT-like_N"/>
</dbReference>